<dbReference type="GeneID" id="136811494"/>
<dbReference type="PROSITE" id="PS00455">
    <property type="entry name" value="AMP_BINDING"/>
    <property type="match status" value="1"/>
</dbReference>
<dbReference type="InterPro" id="IPR020845">
    <property type="entry name" value="AMP-binding_CS"/>
</dbReference>
<dbReference type="RefSeq" id="XP_066924217.1">
    <property type="nucleotide sequence ID" value="XM_067068116.1"/>
</dbReference>
<dbReference type="CDD" id="cd05911">
    <property type="entry name" value="Firefly_Luc_like"/>
    <property type="match status" value="1"/>
</dbReference>
<organism evidence="5 6">
    <name type="scientific">Clytia hemisphaerica</name>
    <dbReference type="NCBI Taxonomy" id="252671"/>
    <lineage>
        <taxon>Eukaryota</taxon>
        <taxon>Metazoa</taxon>
        <taxon>Cnidaria</taxon>
        <taxon>Hydrozoa</taxon>
        <taxon>Hydroidolina</taxon>
        <taxon>Leptothecata</taxon>
        <taxon>Obeliida</taxon>
        <taxon>Clytiidae</taxon>
        <taxon>Clytia</taxon>
    </lineage>
</organism>
<dbReference type="EnsemblMetazoa" id="CLYHEMT007094.1">
    <property type="protein sequence ID" value="CLYHEMP007094.1"/>
    <property type="gene ID" value="CLYHEMG007094"/>
</dbReference>
<evidence type="ECO:0000313" key="6">
    <source>
        <dbReference type="Proteomes" id="UP000594262"/>
    </source>
</evidence>
<evidence type="ECO:0000259" key="4">
    <source>
        <dbReference type="Pfam" id="PF13193"/>
    </source>
</evidence>
<proteinExistence type="inferred from homology"/>
<evidence type="ECO:0000259" key="3">
    <source>
        <dbReference type="Pfam" id="PF00501"/>
    </source>
</evidence>
<dbReference type="GO" id="GO:0016405">
    <property type="term" value="F:CoA-ligase activity"/>
    <property type="evidence" value="ECO:0007669"/>
    <property type="project" value="TreeGrafter"/>
</dbReference>
<dbReference type="RefSeq" id="XP_066924216.1">
    <property type="nucleotide sequence ID" value="XM_067068115.1"/>
</dbReference>
<dbReference type="OrthoDB" id="10253869at2759"/>
<dbReference type="Gene3D" id="3.40.50.12780">
    <property type="entry name" value="N-terminal domain of ligase-like"/>
    <property type="match status" value="1"/>
</dbReference>
<evidence type="ECO:0000256" key="1">
    <source>
        <dbReference type="ARBA" id="ARBA00006432"/>
    </source>
</evidence>
<dbReference type="EnsemblMetazoa" id="CLYHEMT007094.2">
    <property type="protein sequence ID" value="CLYHEMP007094.2"/>
    <property type="gene ID" value="CLYHEMG007094"/>
</dbReference>
<comment type="similarity">
    <text evidence="1">Belongs to the ATP-dependent AMP-binding enzyme family.</text>
</comment>
<keyword evidence="2" id="KW-0436">Ligase</keyword>
<accession>A0A7M5VCK3</accession>
<dbReference type="AlphaFoldDB" id="A0A7M5VCK3"/>
<dbReference type="Proteomes" id="UP000594262">
    <property type="component" value="Unplaced"/>
</dbReference>
<protein>
    <submittedName>
        <fullName evidence="5">Uncharacterized protein</fullName>
    </submittedName>
</protein>
<reference evidence="5" key="1">
    <citation type="submission" date="2021-01" db="UniProtKB">
        <authorList>
            <consortium name="EnsemblMetazoa"/>
        </authorList>
    </citation>
    <scope>IDENTIFICATION</scope>
</reference>
<dbReference type="PANTHER" id="PTHR24096:SF149">
    <property type="entry name" value="AMP-BINDING DOMAIN-CONTAINING PROTEIN-RELATED"/>
    <property type="match status" value="1"/>
</dbReference>
<dbReference type="SUPFAM" id="SSF56801">
    <property type="entry name" value="Acetyl-CoA synthetase-like"/>
    <property type="match status" value="1"/>
</dbReference>
<dbReference type="Gene3D" id="3.30.300.30">
    <property type="match status" value="1"/>
</dbReference>
<dbReference type="Pfam" id="PF00501">
    <property type="entry name" value="AMP-binding"/>
    <property type="match status" value="1"/>
</dbReference>
<dbReference type="InterPro" id="IPR042099">
    <property type="entry name" value="ANL_N_sf"/>
</dbReference>
<sequence>MSSIISLRTIRRLQKYAPLLSRCHSSLSPQHTDYAYLTEDNIVKSTIQLDHPVEDLFTFFSKKFQEFGDEVAMIDENTGKSTSYLDLIANGKRLSSFFEQKGYQMGDRLAIHTPNCLEYSFATMGALASGLTLNTVNSAYTNFELKNLLNSSTPRALVTSSAQLEQARRCIDGTNTDLLICVDDVACNDSGVFNLSDILNNGDENFNKDLSKLDLNKETAFLLYSSGTTGLPKGVMISHHAFSSNIIQLTGALEGMLPKKTLCFLPIYHIYGLNYIMMLHLYNRSQLHVVPGFDPVQFLSLIQEKKIERISIVPPVAVFLLNHPLVDQYDLSSLRSITVGAAPIDEIAINQFNTKFPNVILQQGYGMTETNITHSQCIYPQLQKAGSCGTVLPDVMCKVISLDNGEALGPNEQGEVCTGGNQLMTGYYNNEEATRNTIDEEGWVHSGDLGYYDDDLNFFIIDRLKELIKYKGLQVAPAELEDLLLGHAQITDACVIGVPCDRTGELPRAYIVKRPDSTLTTKDVEDYVADKLSDHKKLRGGVEFIEQLPKSAAGKLLRRVLKDQFLNSTK</sequence>
<dbReference type="InterPro" id="IPR000873">
    <property type="entry name" value="AMP-dep_synth/lig_dom"/>
</dbReference>
<feature type="domain" description="AMP-binding enzyme C-terminal" evidence="4">
    <location>
        <begin position="479"/>
        <end position="555"/>
    </location>
</feature>
<keyword evidence="6" id="KW-1185">Reference proteome</keyword>
<name>A0A7M5VCK3_9CNID</name>
<dbReference type="InterPro" id="IPR025110">
    <property type="entry name" value="AMP-bd_C"/>
</dbReference>
<evidence type="ECO:0000256" key="2">
    <source>
        <dbReference type="ARBA" id="ARBA00022598"/>
    </source>
</evidence>
<dbReference type="PANTHER" id="PTHR24096">
    <property type="entry name" value="LONG-CHAIN-FATTY-ACID--COA LIGASE"/>
    <property type="match status" value="1"/>
</dbReference>
<evidence type="ECO:0000313" key="5">
    <source>
        <dbReference type="EnsemblMetazoa" id="CLYHEMP007094.2"/>
    </source>
</evidence>
<dbReference type="Pfam" id="PF13193">
    <property type="entry name" value="AMP-binding_C"/>
    <property type="match status" value="1"/>
</dbReference>
<feature type="domain" description="AMP-dependent synthetase/ligase" evidence="3">
    <location>
        <begin position="62"/>
        <end position="428"/>
    </location>
</feature>
<dbReference type="FunFam" id="3.30.300.30:FF:000007">
    <property type="entry name" value="4-coumarate--CoA ligase 2"/>
    <property type="match status" value="1"/>
</dbReference>
<dbReference type="InterPro" id="IPR045851">
    <property type="entry name" value="AMP-bd_C_sf"/>
</dbReference>